<keyword evidence="6" id="KW-0675">Receptor</keyword>
<reference evidence="10" key="1">
    <citation type="journal article" date="2019" name="bioRxiv">
        <title>The Genome of the Zebra Mussel, Dreissena polymorpha: A Resource for Invasive Species Research.</title>
        <authorList>
            <person name="McCartney M.A."/>
            <person name="Auch B."/>
            <person name="Kono T."/>
            <person name="Mallez S."/>
            <person name="Zhang Y."/>
            <person name="Obille A."/>
            <person name="Becker A."/>
            <person name="Abrahante J.E."/>
            <person name="Garbe J."/>
            <person name="Badalamenti J.P."/>
            <person name="Herman A."/>
            <person name="Mangelson H."/>
            <person name="Liachko I."/>
            <person name="Sullivan S."/>
            <person name="Sone E.D."/>
            <person name="Koren S."/>
            <person name="Silverstein K.A.T."/>
            <person name="Beckman K.B."/>
            <person name="Gohl D.M."/>
        </authorList>
    </citation>
    <scope>NUCLEOTIDE SEQUENCE</scope>
    <source>
        <strain evidence="10">Duluth1</strain>
        <tissue evidence="10">Whole animal</tissue>
    </source>
</reference>
<accession>A0A9D4IZE3</accession>
<comment type="subcellular location">
    <subcellularLocation>
        <location evidence="1">Membrane</location>
        <topology evidence="1">Multi-pass membrane protein</topology>
    </subcellularLocation>
</comment>
<evidence type="ECO:0000256" key="3">
    <source>
        <dbReference type="ARBA" id="ARBA00022989"/>
    </source>
</evidence>
<feature type="transmembrane region" description="Helical" evidence="8">
    <location>
        <begin position="193"/>
        <end position="214"/>
    </location>
</feature>
<organism evidence="10 11">
    <name type="scientific">Dreissena polymorpha</name>
    <name type="common">Zebra mussel</name>
    <name type="synonym">Mytilus polymorpha</name>
    <dbReference type="NCBI Taxonomy" id="45954"/>
    <lineage>
        <taxon>Eukaryota</taxon>
        <taxon>Metazoa</taxon>
        <taxon>Spiralia</taxon>
        <taxon>Lophotrochozoa</taxon>
        <taxon>Mollusca</taxon>
        <taxon>Bivalvia</taxon>
        <taxon>Autobranchia</taxon>
        <taxon>Heteroconchia</taxon>
        <taxon>Euheterodonta</taxon>
        <taxon>Imparidentia</taxon>
        <taxon>Neoheterodontei</taxon>
        <taxon>Myida</taxon>
        <taxon>Dreissenoidea</taxon>
        <taxon>Dreissenidae</taxon>
        <taxon>Dreissena</taxon>
    </lineage>
</organism>
<evidence type="ECO:0000313" key="10">
    <source>
        <dbReference type="EMBL" id="KAH3790057.1"/>
    </source>
</evidence>
<keyword evidence="7" id="KW-0807">Transducer</keyword>
<evidence type="ECO:0000256" key="5">
    <source>
        <dbReference type="ARBA" id="ARBA00023136"/>
    </source>
</evidence>
<dbReference type="AlphaFoldDB" id="A0A9D4IZE3"/>
<name>A0A9D4IZE3_DREPO</name>
<dbReference type="SUPFAM" id="SSF81321">
    <property type="entry name" value="Family A G protein-coupled receptor-like"/>
    <property type="match status" value="1"/>
</dbReference>
<evidence type="ECO:0000256" key="6">
    <source>
        <dbReference type="ARBA" id="ARBA00023170"/>
    </source>
</evidence>
<feature type="domain" description="G-protein coupled receptors family 1 profile" evidence="9">
    <location>
        <begin position="42"/>
        <end position="423"/>
    </location>
</feature>
<dbReference type="PROSITE" id="PS50262">
    <property type="entry name" value="G_PROTEIN_RECEP_F1_2"/>
    <property type="match status" value="1"/>
</dbReference>
<keyword evidence="11" id="KW-1185">Reference proteome</keyword>
<keyword evidence="2 8" id="KW-0812">Transmembrane</keyword>
<feature type="transmembrane region" description="Helical" evidence="8">
    <location>
        <begin position="363"/>
        <end position="383"/>
    </location>
</feature>
<gene>
    <name evidence="10" type="ORF">DPMN_168252</name>
</gene>
<feature type="transmembrane region" description="Helical" evidence="8">
    <location>
        <begin position="102"/>
        <end position="121"/>
    </location>
</feature>
<dbReference type="GO" id="GO:0005886">
    <property type="term" value="C:plasma membrane"/>
    <property type="evidence" value="ECO:0007669"/>
    <property type="project" value="TreeGrafter"/>
</dbReference>
<feature type="transmembrane region" description="Helical" evidence="8">
    <location>
        <begin position="62"/>
        <end position="82"/>
    </location>
</feature>
<evidence type="ECO:0000259" key="9">
    <source>
        <dbReference type="PROSITE" id="PS50262"/>
    </source>
</evidence>
<evidence type="ECO:0000313" key="11">
    <source>
        <dbReference type="Proteomes" id="UP000828390"/>
    </source>
</evidence>
<dbReference type="GO" id="GO:0004930">
    <property type="term" value="F:G protein-coupled receptor activity"/>
    <property type="evidence" value="ECO:0007669"/>
    <property type="project" value="UniProtKB-KW"/>
</dbReference>
<keyword evidence="4" id="KW-0297">G-protein coupled receptor</keyword>
<dbReference type="InterPro" id="IPR017452">
    <property type="entry name" value="GPCR_Rhodpsn_7TM"/>
</dbReference>
<evidence type="ECO:0000256" key="2">
    <source>
        <dbReference type="ARBA" id="ARBA00022692"/>
    </source>
</evidence>
<dbReference type="Proteomes" id="UP000828390">
    <property type="component" value="Unassembled WGS sequence"/>
</dbReference>
<reference evidence="10" key="2">
    <citation type="submission" date="2020-11" db="EMBL/GenBank/DDBJ databases">
        <authorList>
            <person name="McCartney M.A."/>
            <person name="Auch B."/>
            <person name="Kono T."/>
            <person name="Mallez S."/>
            <person name="Becker A."/>
            <person name="Gohl D.M."/>
            <person name="Silverstein K.A.T."/>
            <person name="Koren S."/>
            <person name="Bechman K.B."/>
            <person name="Herman A."/>
            <person name="Abrahante J.E."/>
            <person name="Garbe J."/>
        </authorList>
    </citation>
    <scope>NUCLEOTIDE SEQUENCE</scope>
    <source>
        <strain evidence="10">Duluth1</strain>
        <tissue evidence="10">Whole animal</tissue>
    </source>
</reference>
<evidence type="ECO:0000256" key="4">
    <source>
        <dbReference type="ARBA" id="ARBA00023040"/>
    </source>
</evidence>
<proteinExistence type="predicted"/>
<evidence type="ECO:0000256" key="7">
    <source>
        <dbReference type="ARBA" id="ARBA00023224"/>
    </source>
</evidence>
<sequence>MENETHISNVTLTAEQLSKDLQLVLLPVTCLLFVEITCGIVGNILIIIVYYNWYKVSNFRCFVLYMACIDLISSITTLPGEILSHVGWYTYDSDGLCKAKSFFNVFTVWASGLLLLILAYDRNRKICQPLSWQIPTNVAARLCIASVAISTLLASPIVIFWGKQSYAYEDRNVTTNVSICEKSDMFANGNQPFLFIECGLVGPMALVIMITTVFNVRTGKTLVTGILNYSEYNGTIRLTEITENGVSQLNGHQNGHLLSNDQDAKADDLLLKRVRRNSFPAGQQTMRNKPFHKCHAPSNLKNISEIDTEISCKGNSKLCSLQTCMKKKHHSNDDVSVSVTSHELEVLRKSVIKLKLRSRRTKTLIMLILSSIFILTTSCYLVLISLVANPTGVLRQLSNTEKVWFMFFLRLYFVNTIVNPILYGCMDNRFRKGLRKMFCCDEHNTFYLSPYN</sequence>
<dbReference type="Pfam" id="PF00001">
    <property type="entry name" value="7tm_1"/>
    <property type="match status" value="1"/>
</dbReference>
<feature type="transmembrane region" description="Helical" evidence="8">
    <location>
        <begin position="142"/>
        <end position="162"/>
    </location>
</feature>
<feature type="transmembrane region" description="Helical" evidence="8">
    <location>
        <begin position="403"/>
        <end position="426"/>
    </location>
</feature>
<evidence type="ECO:0000256" key="8">
    <source>
        <dbReference type="SAM" id="Phobius"/>
    </source>
</evidence>
<dbReference type="InterPro" id="IPR000276">
    <property type="entry name" value="GPCR_Rhodpsn"/>
</dbReference>
<dbReference type="PANTHER" id="PTHR24243:SF224">
    <property type="entry name" value="G-PROTEIN COUPLED RECEPTOR 19-RELATED"/>
    <property type="match status" value="1"/>
</dbReference>
<dbReference type="PANTHER" id="PTHR24243">
    <property type="entry name" value="G-PROTEIN COUPLED RECEPTOR"/>
    <property type="match status" value="1"/>
</dbReference>
<dbReference type="Gene3D" id="1.20.1070.10">
    <property type="entry name" value="Rhodopsin 7-helix transmembrane proteins"/>
    <property type="match status" value="1"/>
</dbReference>
<evidence type="ECO:0000256" key="1">
    <source>
        <dbReference type="ARBA" id="ARBA00004141"/>
    </source>
</evidence>
<keyword evidence="3 8" id="KW-1133">Transmembrane helix</keyword>
<dbReference type="EMBL" id="JAIWYP010000008">
    <property type="protein sequence ID" value="KAH3790057.1"/>
    <property type="molecule type" value="Genomic_DNA"/>
</dbReference>
<feature type="transmembrane region" description="Helical" evidence="8">
    <location>
        <begin position="24"/>
        <end position="50"/>
    </location>
</feature>
<dbReference type="CDD" id="cd00637">
    <property type="entry name" value="7tm_classA_rhodopsin-like"/>
    <property type="match status" value="1"/>
</dbReference>
<keyword evidence="5 8" id="KW-0472">Membrane</keyword>
<dbReference type="PRINTS" id="PR00237">
    <property type="entry name" value="GPCRRHODOPSN"/>
</dbReference>
<comment type="caution">
    <text evidence="10">The sequence shown here is derived from an EMBL/GenBank/DDBJ whole genome shotgun (WGS) entry which is preliminary data.</text>
</comment>
<protein>
    <recommendedName>
        <fullName evidence="9">G-protein coupled receptors family 1 profile domain-containing protein</fullName>
    </recommendedName>
</protein>